<dbReference type="Proteomes" id="UP000309061">
    <property type="component" value="Chromosome"/>
</dbReference>
<proteinExistence type="predicted"/>
<dbReference type="RefSeq" id="WP_136494427.1">
    <property type="nucleotide sequence ID" value="NZ_CP046052.1"/>
</dbReference>
<protein>
    <recommendedName>
        <fullName evidence="3">Tetratricopeptide repeat protein</fullName>
    </recommendedName>
</protein>
<dbReference type="OrthoDB" id="7359089at2"/>
<name>A0A6B8KHC3_9HYPH</name>
<evidence type="ECO:0000313" key="2">
    <source>
        <dbReference type="Proteomes" id="UP000309061"/>
    </source>
</evidence>
<dbReference type="KEGG" id="mhey:H2LOC_020005"/>
<dbReference type="AlphaFoldDB" id="A0A6B8KHC3"/>
<reference evidence="1 2" key="1">
    <citation type="submission" date="2019-11" db="EMBL/GenBank/DDBJ databases">
        <title>The genome sequence of Methylocystis heyeri.</title>
        <authorList>
            <person name="Oshkin I.Y."/>
            <person name="Miroshnikov K."/>
            <person name="Dedysh S.N."/>
        </authorList>
    </citation>
    <scope>NUCLEOTIDE SEQUENCE [LARGE SCALE GENOMIC DNA]</scope>
    <source>
        <strain evidence="1 2">H2</strain>
    </source>
</reference>
<gene>
    <name evidence="1" type="ORF">H2LOC_020005</name>
</gene>
<evidence type="ECO:0008006" key="3">
    <source>
        <dbReference type="Google" id="ProtNLM"/>
    </source>
</evidence>
<evidence type="ECO:0000313" key="1">
    <source>
        <dbReference type="EMBL" id="QGM47774.1"/>
    </source>
</evidence>
<dbReference type="EMBL" id="CP046052">
    <property type="protein sequence ID" value="QGM47774.1"/>
    <property type="molecule type" value="Genomic_DNA"/>
</dbReference>
<organism evidence="1 2">
    <name type="scientific">Methylocystis heyeri</name>
    <dbReference type="NCBI Taxonomy" id="391905"/>
    <lineage>
        <taxon>Bacteria</taxon>
        <taxon>Pseudomonadati</taxon>
        <taxon>Pseudomonadota</taxon>
        <taxon>Alphaproteobacteria</taxon>
        <taxon>Hyphomicrobiales</taxon>
        <taxon>Methylocystaceae</taxon>
        <taxon>Methylocystis</taxon>
    </lineage>
</organism>
<accession>A0A6B8KHC3</accession>
<sequence length="161" mass="17695">MKETVLEAPLVDFGELPEAIDNLLQRGVAAYRTDRVTADALFKEALASAPQELAAYYCLYKIHTYMGNLDYAAVVARDGMKEAARQAGWSLEPTDWPPGKEAEGGPARFALFTLKALSFIELKRDNRQAALDHLATLKRLDPKGSVGWTVISELAQGIERG</sequence>
<keyword evidence="2" id="KW-1185">Reference proteome</keyword>